<evidence type="ECO:0000256" key="1">
    <source>
        <dbReference type="SAM" id="MobiDB-lite"/>
    </source>
</evidence>
<proteinExistence type="predicted"/>
<evidence type="ECO:0000313" key="3">
    <source>
        <dbReference type="Proteomes" id="UP000716291"/>
    </source>
</evidence>
<feature type="region of interest" description="Disordered" evidence="1">
    <location>
        <begin position="186"/>
        <end position="218"/>
    </location>
</feature>
<protein>
    <submittedName>
        <fullName evidence="2">Uncharacterized protein</fullName>
    </submittedName>
</protein>
<reference evidence="2" key="1">
    <citation type="journal article" date="2020" name="Microb. Genom.">
        <title>Genetic diversity of clinical and environmental Mucorales isolates obtained from an investigation of mucormycosis cases among solid organ transplant recipients.</title>
        <authorList>
            <person name="Nguyen M.H."/>
            <person name="Kaul D."/>
            <person name="Muto C."/>
            <person name="Cheng S.J."/>
            <person name="Richter R.A."/>
            <person name="Bruno V.M."/>
            <person name="Liu G."/>
            <person name="Beyhan S."/>
            <person name="Sundermann A.J."/>
            <person name="Mounaud S."/>
            <person name="Pasculle A.W."/>
            <person name="Nierman W.C."/>
            <person name="Driscoll E."/>
            <person name="Cumbie R."/>
            <person name="Clancy C.J."/>
            <person name="Dupont C.L."/>
        </authorList>
    </citation>
    <scope>NUCLEOTIDE SEQUENCE</scope>
    <source>
        <strain evidence="2">GL11</strain>
    </source>
</reference>
<keyword evidence="3" id="KW-1185">Reference proteome</keyword>
<feature type="compositionally biased region" description="Polar residues" evidence="1">
    <location>
        <begin position="308"/>
        <end position="317"/>
    </location>
</feature>
<name>A0A9P6XH68_RHIOR</name>
<dbReference type="OrthoDB" id="2330750at2759"/>
<feature type="region of interest" description="Disordered" evidence="1">
    <location>
        <begin position="291"/>
        <end position="317"/>
    </location>
</feature>
<evidence type="ECO:0000313" key="2">
    <source>
        <dbReference type="EMBL" id="KAG1313639.1"/>
    </source>
</evidence>
<feature type="compositionally biased region" description="Low complexity" evidence="1">
    <location>
        <begin position="291"/>
        <end position="302"/>
    </location>
</feature>
<organism evidence="2 3">
    <name type="scientific">Rhizopus oryzae</name>
    <name type="common">Mucormycosis agent</name>
    <name type="synonym">Rhizopus arrhizus var. delemar</name>
    <dbReference type="NCBI Taxonomy" id="64495"/>
    <lineage>
        <taxon>Eukaryota</taxon>
        <taxon>Fungi</taxon>
        <taxon>Fungi incertae sedis</taxon>
        <taxon>Mucoromycota</taxon>
        <taxon>Mucoromycotina</taxon>
        <taxon>Mucoromycetes</taxon>
        <taxon>Mucorales</taxon>
        <taxon>Mucorineae</taxon>
        <taxon>Rhizopodaceae</taxon>
        <taxon>Rhizopus</taxon>
    </lineage>
</organism>
<sequence length="317" mass="35673">MVESSKSRSIALKKLAKWAPSPTASYNKKTNVAAPLSADAPFSPIYDEQLQQGSLYIIKVKQVSLALFEGSEVEPMRWSETRQLPGDFDIYNAFDEYGNPPVHLWSRYLKTSLPTNWFYMFEEARRKQRMWFKQRDDYIQHNPIPEICQGADNPSFSNTDVSSMLLSPQDSNVSLAIASTNIIDPSISNENTSSMSAHTSMDDGTETTNEGRYAISPRSTSLVIDREQIRRHLAPGQATALNRQSMSTYTKSSSPLSNTFHNATEENRFTVQQYSSQLDFPHDSDQFSIRSDLPSSPSLPVPTKTHSRPSIKNTAWG</sequence>
<dbReference type="AlphaFoldDB" id="A0A9P6XH68"/>
<dbReference type="Proteomes" id="UP000716291">
    <property type="component" value="Unassembled WGS sequence"/>
</dbReference>
<feature type="compositionally biased region" description="Polar residues" evidence="1">
    <location>
        <begin position="186"/>
        <end position="199"/>
    </location>
</feature>
<gene>
    <name evidence="2" type="ORF">G6F64_002088</name>
</gene>
<accession>A0A9P6XH68</accession>
<comment type="caution">
    <text evidence="2">The sequence shown here is derived from an EMBL/GenBank/DDBJ whole genome shotgun (WGS) entry which is preliminary data.</text>
</comment>
<dbReference type="EMBL" id="JAANQT010000175">
    <property type="protein sequence ID" value="KAG1313639.1"/>
    <property type="molecule type" value="Genomic_DNA"/>
</dbReference>